<keyword evidence="1" id="KW-0472">Membrane</keyword>
<feature type="transmembrane region" description="Helical" evidence="1">
    <location>
        <begin position="207"/>
        <end position="227"/>
    </location>
</feature>
<comment type="caution">
    <text evidence="2">The sequence shown here is derived from an EMBL/GenBank/DDBJ whole genome shotgun (WGS) entry which is preliminary data.</text>
</comment>
<feature type="transmembrane region" description="Helical" evidence="1">
    <location>
        <begin position="141"/>
        <end position="162"/>
    </location>
</feature>
<dbReference type="PANTHER" id="PTHR35864">
    <property type="entry name" value="ZINC METALLOPROTEASE MJ0611-RELATED"/>
    <property type="match status" value="1"/>
</dbReference>
<feature type="transmembrane region" description="Helical" evidence="1">
    <location>
        <begin position="102"/>
        <end position="121"/>
    </location>
</feature>
<dbReference type="PANTHER" id="PTHR35864:SF1">
    <property type="entry name" value="ZINC METALLOPROTEASE YWHC-RELATED"/>
    <property type="match status" value="1"/>
</dbReference>
<keyword evidence="1" id="KW-1133">Transmembrane helix</keyword>
<protein>
    <submittedName>
        <fullName evidence="2">Peptidase M50 family</fullName>
    </submittedName>
</protein>
<evidence type="ECO:0000313" key="2">
    <source>
        <dbReference type="EMBL" id="EQD73392.1"/>
    </source>
</evidence>
<dbReference type="EMBL" id="AUZY01001982">
    <property type="protein sequence ID" value="EQD73392.1"/>
    <property type="molecule type" value="Genomic_DNA"/>
</dbReference>
<feature type="transmembrane region" description="Helical" evidence="1">
    <location>
        <begin position="59"/>
        <end position="81"/>
    </location>
</feature>
<feature type="transmembrane region" description="Helical" evidence="1">
    <location>
        <begin position="32"/>
        <end position="53"/>
    </location>
</feature>
<organism evidence="2">
    <name type="scientific">mine drainage metagenome</name>
    <dbReference type="NCBI Taxonomy" id="410659"/>
    <lineage>
        <taxon>unclassified sequences</taxon>
        <taxon>metagenomes</taxon>
        <taxon>ecological metagenomes</taxon>
    </lineage>
</organism>
<evidence type="ECO:0000256" key="1">
    <source>
        <dbReference type="SAM" id="Phobius"/>
    </source>
</evidence>
<dbReference type="AlphaFoldDB" id="T1BU44"/>
<feature type="transmembrane region" description="Helical" evidence="1">
    <location>
        <begin position="169"/>
        <end position="187"/>
    </location>
</feature>
<accession>T1BU44</accession>
<proteinExistence type="predicted"/>
<name>T1BU44_9ZZZZ</name>
<sequence length="234" mass="24682">MTGPNTGYSYTTTAHPAAPMRYATSPIEIRDLLIAFIVLTFDLMLIIGGLSLFAGVSSLAGFLSLSTLAIAATAAVTGFLAHELAHKFVAQRHHAWAEFRMSPTGLAFSVLTASFGFLFAAPGATVVGGMNDLREWGRTSLAGPMTNLAFSAIFFVGAVATSASHLSEAVVGALLWLTFFNGWFATFNLLPFGPLDGAKVMRWSRTTWIGAIVICGAMTLVGALALYGQIPVPT</sequence>
<reference evidence="2" key="2">
    <citation type="journal article" date="2014" name="ISME J.">
        <title>Microbial stratification in low pH oxic and suboxic macroscopic growths along an acid mine drainage.</title>
        <authorList>
            <person name="Mendez-Garcia C."/>
            <person name="Mesa V."/>
            <person name="Sprenger R.R."/>
            <person name="Richter M."/>
            <person name="Diez M.S."/>
            <person name="Solano J."/>
            <person name="Bargiela R."/>
            <person name="Golyshina O.V."/>
            <person name="Manteca A."/>
            <person name="Ramos J.L."/>
            <person name="Gallego J.R."/>
            <person name="Llorente I."/>
            <person name="Martins Dos Santos V.A."/>
            <person name="Jensen O.N."/>
            <person name="Pelaez A.I."/>
            <person name="Sanchez J."/>
            <person name="Ferrer M."/>
        </authorList>
    </citation>
    <scope>NUCLEOTIDE SEQUENCE</scope>
</reference>
<reference evidence="2" key="1">
    <citation type="submission" date="2013-08" db="EMBL/GenBank/DDBJ databases">
        <authorList>
            <person name="Mendez C."/>
            <person name="Richter M."/>
            <person name="Ferrer M."/>
            <person name="Sanchez J."/>
        </authorList>
    </citation>
    <scope>NUCLEOTIDE SEQUENCE</scope>
</reference>
<gene>
    <name evidence="2" type="ORF">B1B_03240</name>
</gene>
<dbReference type="InterPro" id="IPR052348">
    <property type="entry name" value="Metallopeptidase_M50B"/>
</dbReference>
<keyword evidence="1" id="KW-0812">Transmembrane</keyword>